<comment type="caution">
    <text evidence="2">The sequence shown here is derived from an EMBL/GenBank/DDBJ whole genome shotgun (WGS) entry which is preliminary data.</text>
</comment>
<dbReference type="Proteomes" id="UP001292094">
    <property type="component" value="Unassembled WGS sequence"/>
</dbReference>
<dbReference type="AlphaFoldDB" id="A0AAE1PIZ5"/>
<feature type="compositionally biased region" description="Polar residues" evidence="1">
    <location>
        <begin position="73"/>
        <end position="85"/>
    </location>
</feature>
<accession>A0AAE1PIZ5</accession>
<name>A0AAE1PIZ5_9EUCA</name>
<evidence type="ECO:0000313" key="3">
    <source>
        <dbReference type="Proteomes" id="UP001292094"/>
    </source>
</evidence>
<feature type="compositionally biased region" description="Gly residues" evidence="1">
    <location>
        <begin position="136"/>
        <end position="146"/>
    </location>
</feature>
<feature type="region of interest" description="Disordered" evidence="1">
    <location>
        <begin position="116"/>
        <end position="153"/>
    </location>
</feature>
<organism evidence="2 3">
    <name type="scientific">Petrolisthes manimaculis</name>
    <dbReference type="NCBI Taxonomy" id="1843537"/>
    <lineage>
        <taxon>Eukaryota</taxon>
        <taxon>Metazoa</taxon>
        <taxon>Ecdysozoa</taxon>
        <taxon>Arthropoda</taxon>
        <taxon>Crustacea</taxon>
        <taxon>Multicrustacea</taxon>
        <taxon>Malacostraca</taxon>
        <taxon>Eumalacostraca</taxon>
        <taxon>Eucarida</taxon>
        <taxon>Decapoda</taxon>
        <taxon>Pleocyemata</taxon>
        <taxon>Anomura</taxon>
        <taxon>Galatheoidea</taxon>
        <taxon>Porcellanidae</taxon>
        <taxon>Petrolisthes</taxon>
    </lineage>
</organism>
<feature type="region of interest" description="Disordered" evidence="1">
    <location>
        <begin position="66"/>
        <end position="100"/>
    </location>
</feature>
<dbReference type="EMBL" id="JAWZYT010001783">
    <property type="protein sequence ID" value="KAK4309211.1"/>
    <property type="molecule type" value="Genomic_DNA"/>
</dbReference>
<evidence type="ECO:0000256" key="1">
    <source>
        <dbReference type="SAM" id="MobiDB-lite"/>
    </source>
</evidence>
<feature type="region of interest" description="Disordered" evidence="1">
    <location>
        <begin position="1"/>
        <end position="23"/>
    </location>
</feature>
<reference evidence="2" key="1">
    <citation type="submission" date="2023-11" db="EMBL/GenBank/DDBJ databases">
        <title>Genome assemblies of two species of porcelain crab, Petrolisthes cinctipes and Petrolisthes manimaculis (Anomura: Porcellanidae).</title>
        <authorList>
            <person name="Angst P."/>
        </authorList>
    </citation>
    <scope>NUCLEOTIDE SEQUENCE</scope>
    <source>
        <strain evidence="2">PB745_02</strain>
        <tissue evidence="2">Gill</tissue>
    </source>
</reference>
<protein>
    <submittedName>
        <fullName evidence="2">Uncharacterized protein</fullName>
    </submittedName>
</protein>
<gene>
    <name evidence="2" type="ORF">Pmani_019137</name>
</gene>
<sequence length="153" mass="17360">MGHKALEPYQHLTPPPPPLHKVQQSRLATPEVRLRWWWKACHHHHHHYHLYHRPTQHVKNPSLLKHHTDTGRHSTSYTSKETPGQGNTGQGFGIHNNTVTLPQPCQVKPWEYIRERAHTPKSKGTLMGKGREESDSGGGGPGGGGHSVDEDWW</sequence>
<keyword evidence="3" id="KW-1185">Reference proteome</keyword>
<evidence type="ECO:0000313" key="2">
    <source>
        <dbReference type="EMBL" id="KAK4309211.1"/>
    </source>
</evidence>
<proteinExistence type="predicted"/>